<name>A0A6J0ND99_RAPSA</name>
<keyword evidence="3" id="KW-0862">Zinc</keyword>
<dbReference type="AlphaFoldDB" id="A0A6J0ND99"/>
<keyword evidence="7" id="KW-1185">Reference proteome</keyword>
<sequence>MEDSTRKPYFIEEEDDGLVSLAEMEAGVSSPSSCYKNMNQYHLQSYYYNYNYHQYSVSSPRSVVVSGKFHDFRFDNSCFGQQSSVPHFLDSCFLCKKRLGHNKDIFMYRGDTPFCSEVCREEQIKRDESKEKKKNLSSSVKAMRRNEKRSSSSSPTRSRDYAFHSGTVAAA</sequence>
<evidence type="ECO:0000256" key="5">
    <source>
        <dbReference type="SAM" id="MobiDB-lite"/>
    </source>
</evidence>
<dbReference type="GO" id="GO:0008270">
    <property type="term" value="F:zinc ion binding"/>
    <property type="evidence" value="ECO:0007669"/>
    <property type="project" value="UniProtKB-KW"/>
</dbReference>
<evidence type="ECO:0000256" key="3">
    <source>
        <dbReference type="ARBA" id="ARBA00022771"/>
    </source>
</evidence>
<protein>
    <submittedName>
        <fullName evidence="8">FCS-Like Zinc finger 2</fullName>
    </submittedName>
</protein>
<dbReference type="Pfam" id="PF04570">
    <property type="entry name" value="zf-FLZ"/>
    <property type="match status" value="1"/>
</dbReference>
<dbReference type="InterPro" id="IPR007650">
    <property type="entry name" value="Zf-FLZ_dom"/>
</dbReference>
<feature type="domain" description="FLZ-type" evidence="6">
    <location>
        <begin position="87"/>
        <end position="131"/>
    </location>
</feature>
<organism evidence="7 8">
    <name type="scientific">Raphanus sativus</name>
    <name type="common">Radish</name>
    <name type="synonym">Raphanus raphanistrum var. sativus</name>
    <dbReference type="NCBI Taxonomy" id="3726"/>
    <lineage>
        <taxon>Eukaryota</taxon>
        <taxon>Viridiplantae</taxon>
        <taxon>Streptophyta</taxon>
        <taxon>Embryophyta</taxon>
        <taxon>Tracheophyta</taxon>
        <taxon>Spermatophyta</taxon>
        <taxon>Magnoliopsida</taxon>
        <taxon>eudicotyledons</taxon>
        <taxon>Gunneridae</taxon>
        <taxon>Pentapetalae</taxon>
        <taxon>rosids</taxon>
        <taxon>malvids</taxon>
        <taxon>Brassicales</taxon>
        <taxon>Brassicaceae</taxon>
        <taxon>Brassiceae</taxon>
        <taxon>Raphanus</taxon>
    </lineage>
</organism>
<keyword evidence="3" id="KW-0863">Zinc-finger</keyword>
<dbReference type="OrthoDB" id="1916924at2759"/>
<gene>
    <name evidence="8" type="primary">LOC108853774</name>
</gene>
<evidence type="ECO:0000313" key="7">
    <source>
        <dbReference type="Proteomes" id="UP000504610"/>
    </source>
</evidence>
<dbReference type="Proteomes" id="UP000504610">
    <property type="component" value="Chromosome 4"/>
</dbReference>
<feature type="zinc finger region" description="FLZ-type" evidence="4">
    <location>
        <begin position="87"/>
        <end position="131"/>
    </location>
</feature>
<comment type="similarity">
    <text evidence="1">Belongs to the FLZ family.</text>
</comment>
<evidence type="ECO:0000256" key="1">
    <source>
        <dbReference type="ARBA" id="ARBA00009374"/>
    </source>
</evidence>
<evidence type="ECO:0000256" key="4">
    <source>
        <dbReference type="PROSITE-ProRule" id="PRU01131"/>
    </source>
</evidence>
<dbReference type="GeneID" id="108853774"/>
<evidence type="ECO:0000256" key="2">
    <source>
        <dbReference type="ARBA" id="ARBA00022723"/>
    </source>
</evidence>
<feature type="region of interest" description="Disordered" evidence="5">
    <location>
        <begin position="126"/>
        <end position="171"/>
    </location>
</feature>
<evidence type="ECO:0000313" key="8">
    <source>
        <dbReference type="RefSeq" id="XP_018482717.1"/>
    </source>
</evidence>
<reference evidence="7" key="1">
    <citation type="journal article" date="2019" name="Database">
        <title>The radish genome database (RadishGD): an integrated information resource for radish genomics.</title>
        <authorList>
            <person name="Yu H.J."/>
            <person name="Baek S."/>
            <person name="Lee Y.J."/>
            <person name="Cho A."/>
            <person name="Mun J.H."/>
        </authorList>
    </citation>
    <scope>NUCLEOTIDE SEQUENCE [LARGE SCALE GENOMIC DNA]</scope>
    <source>
        <strain evidence="7">cv. WK10039</strain>
    </source>
</reference>
<dbReference type="InterPro" id="IPR044533">
    <property type="entry name" value="FLZ1/2/3"/>
</dbReference>
<keyword evidence="2" id="KW-0479">Metal-binding</keyword>
<accession>A0A6J0ND99</accession>
<dbReference type="RefSeq" id="XP_018482717.1">
    <property type="nucleotide sequence ID" value="XM_018627215.2"/>
</dbReference>
<reference evidence="8" key="2">
    <citation type="submission" date="2025-08" db="UniProtKB">
        <authorList>
            <consortium name="RefSeq"/>
        </authorList>
    </citation>
    <scope>IDENTIFICATION</scope>
    <source>
        <tissue evidence="8">Leaf</tissue>
    </source>
</reference>
<evidence type="ECO:0000259" key="6">
    <source>
        <dbReference type="PROSITE" id="PS51795"/>
    </source>
</evidence>
<dbReference type="KEGG" id="rsz:108853774"/>
<dbReference type="PROSITE" id="PS51795">
    <property type="entry name" value="ZF_FLZ"/>
    <property type="match status" value="1"/>
</dbReference>
<dbReference type="PANTHER" id="PTHR46057:SF23">
    <property type="entry name" value="FCS-LIKE ZINC FINGER 2"/>
    <property type="match status" value="1"/>
</dbReference>
<dbReference type="PANTHER" id="PTHR46057">
    <property type="entry name" value="FCS-LIKE ZINC FINGER 1-RELATED"/>
    <property type="match status" value="1"/>
</dbReference>
<proteinExistence type="inferred from homology"/>